<dbReference type="EMBL" id="FQYX01000021">
    <property type="protein sequence ID" value="SHJ45030.1"/>
    <property type="molecule type" value="Genomic_DNA"/>
</dbReference>
<organism evidence="2 3">
    <name type="scientific">Arenibacter nanhaiticus</name>
    <dbReference type="NCBI Taxonomy" id="558155"/>
    <lineage>
        <taxon>Bacteria</taxon>
        <taxon>Pseudomonadati</taxon>
        <taxon>Bacteroidota</taxon>
        <taxon>Flavobacteriia</taxon>
        <taxon>Flavobacteriales</taxon>
        <taxon>Flavobacteriaceae</taxon>
        <taxon>Arenibacter</taxon>
    </lineage>
</organism>
<name>A0A1M6JEG3_9FLAO</name>
<dbReference type="AlphaFoldDB" id="A0A1M6JEG3"/>
<evidence type="ECO:0000256" key="1">
    <source>
        <dbReference type="SAM" id="MobiDB-lite"/>
    </source>
</evidence>
<sequence>MNKTNRAENRRYSVPLVRGAGRSHGQRTSWPLATNANRCIFRSVLIHFFDTEVEKPVSKLRVASYLSTAPAGPSRQMQIVAFSVRS</sequence>
<dbReference type="Proteomes" id="UP000184231">
    <property type="component" value="Unassembled WGS sequence"/>
</dbReference>
<feature type="compositionally biased region" description="Basic and acidic residues" evidence="1">
    <location>
        <begin position="1"/>
        <end position="11"/>
    </location>
</feature>
<evidence type="ECO:0000313" key="3">
    <source>
        <dbReference type="Proteomes" id="UP000184231"/>
    </source>
</evidence>
<proteinExistence type="predicted"/>
<reference evidence="2 3" key="1">
    <citation type="submission" date="2016-11" db="EMBL/GenBank/DDBJ databases">
        <authorList>
            <person name="Jaros S."/>
            <person name="Januszkiewicz K."/>
            <person name="Wedrychowicz H."/>
        </authorList>
    </citation>
    <scope>NUCLEOTIDE SEQUENCE [LARGE SCALE GENOMIC DNA]</scope>
    <source>
        <strain evidence="2 3">CGMCC 1.8863</strain>
    </source>
</reference>
<feature type="region of interest" description="Disordered" evidence="1">
    <location>
        <begin position="1"/>
        <end position="29"/>
    </location>
</feature>
<accession>A0A1M6JEG3</accession>
<gene>
    <name evidence="2" type="ORF">SAMN04487911_12173</name>
</gene>
<keyword evidence="3" id="KW-1185">Reference proteome</keyword>
<protein>
    <submittedName>
        <fullName evidence="2">Uncharacterized protein</fullName>
    </submittedName>
</protein>
<evidence type="ECO:0000313" key="2">
    <source>
        <dbReference type="EMBL" id="SHJ45030.1"/>
    </source>
</evidence>